<reference evidence="1 2" key="1">
    <citation type="submission" date="2020-07" db="EMBL/GenBank/DDBJ databases">
        <title>Metarhizium humberi genome.</title>
        <authorList>
            <person name="Lysoe E."/>
        </authorList>
    </citation>
    <scope>NUCLEOTIDE SEQUENCE [LARGE SCALE GENOMIC DNA]</scope>
    <source>
        <strain evidence="1 2">ESALQ1638</strain>
    </source>
</reference>
<evidence type="ECO:0000313" key="1">
    <source>
        <dbReference type="EMBL" id="KAH0595623.1"/>
    </source>
</evidence>
<dbReference type="AlphaFoldDB" id="A0A9P8S6T2"/>
<name>A0A9P8S6T2_9HYPO</name>
<dbReference type="Proteomes" id="UP000764110">
    <property type="component" value="Unassembled WGS sequence"/>
</dbReference>
<dbReference type="EMBL" id="JACEFI010000012">
    <property type="protein sequence ID" value="KAH0595623.1"/>
    <property type="molecule type" value="Genomic_DNA"/>
</dbReference>
<comment type="caution">
    <text evidence="1">The sequence shown here is derived from an EMBL/GenBank/DDBJ whole genome shotgun (WGS) entry which is preliminary data.</text>
</comment>
<accession>A0A9P8S6T2</accession>
<sequence>MNGQRSDGPGTQGNIDGTVKCTTPGFRQHCPDGGDIEGSGPVWPTGLVRHYWHITGTIGRSSPKRPSRLAAGPGSGAVALNWPPQPWASWAGSHDG</sequence>
<gene>
    <name evidence="1" type="ORF">MHUMG1_06800</name>
</gene>
<protein>
    <submittedName>
        <fullName evidence="1">Uncharacterized protein</fullName>
    </submittedName>
</protein>
<organism evidence="1 2">
    <name type="scientific">Metarhizium humberi</name>
    <dbReference type="NCBI Taxonomy" id="2596975"/>
    <lineage>
        <taxon>Eukaryota</taxon>
        <taxon>Fungi</taxon>
        <taxon>Dikarya</taxon>
        <taxon>Ascomycota</taxon>
        <taxon>Pezizomycotina</taxon>
        <taxon>Sordariomycetes</taxon>
        <taxon>Hypocreomycetidae</taxon>
        <taxon>Hypocreales</taxon>
        <taxon>Clavicipitaceae</taxon>
        <taxon>Metarhizium</taxon>
    </lineage>
</organism>
<proteinExistence type="predicted"/>
<keyword evidence="2" id="KW-1185">Reference proteome</keyword>
<evidence type="ECO:0000313" key="2">
    <source>
        <dbReference type="Proteomes" id="UP000764110"/>
    </source>
</evidence>